<dbReference type="EMBL" id="NFZW01000010">
    <property type="protein sequence ID" value="RFA36099.1"/>
    <property type="molecule type" value="Genomic_DNA"/>
</dbReference>
<name>A0A3E0WUN5_9GAMM</name>
<keyword evidence="4" id="KW-1185">Reference proteome</keyword>
<evidence type="ECO:0000313" key="3">
    <source>
        <dbReference type="EMBL" id="RFA36099.1"/>
    </source>
</evidence>
<proteinExistence type="predicted"/>
<dbReference type="PANTHER" id="PTHR43648">
    <property type="entry name" value="ELECTRON TRANSFER FLAVOPROTEIN BETA SUBUNIT LYSINE METHYLTRANSFERASE"/>
    <property type="match status" value="1"/>
</dbReference>
<protein>
    <submittedName>
        <fullName evidence="3">Protein methyltransferase</fullName>
    </submittedName>
</protein>
<gene>
    <name evidence="3" type="ORF">CAL65_11630</name>
</gene>
<dbReference type="GO" id="GO:0016279">
    <property type="term" value="F:protein-lysine N-methyltransferase activity"/>
    <property type="evidence" value="ECO:0007669"/>
    <property type="project" value="TreeGrafter"/>
</dbReference>
<keyword evidence="2 3" id="KW-0808">Transferase</keyword>
<accession>A0A3E0WUN5</accession>
<dbReference type="InterPro" id="IPR029063">
    <property type="entry name" value="SAM-dependent_MTases_sf"/>
</dbReference>
<dbReference type="AlphaFoldDB" id="A0A3E0WUN5"/>
<dbReference type="CDD" id="cd02440">
    <property type="entry name" value="AdoMet_MTases"/>
    <property type="match status" value="1"/>
</dbReference>
<dbReference type="OrthoDB" id="9794615at2"/>
<dbReference type="GO" id="GO:0032259">
    <property type="term" value="P:methylation"/>
    <property type="evidence" value="ECO:0007669"/>
    <property type="project" value="UniProtKB-KW"/>
</dbReference>
<keyword evidence="1 3" id="KW-0489">Methyltransferase</keyword>
<comment type="caution">
    <text evidence="3">The sequence shown here is derived from an EMBL/GenBank/DDBJ whole genome shotgun (WGS) entry which is preliminary data.</text>
</comment>
<organism evidence="3 4">
    <name type="scientific">Alkalilimnicola ehrlichii</name>
    <dbReference type="NCBI Taxonomy" id="351052"/>
    <lineage>
        <taxon>Bacteria</taxon>
        <taxon>Pseudomonadati</taxon>
        <taxon>Pseudomonadota</taxon>
        <taxon>Gammaproteobacteria</taxon>
        <taxon>Chromatiales</taxon>
        <taxon>Ectothiorhodospiraceae</taxon>
        <taxon>Alkalilimnicola</taxon>
    </lineage>
</organism>
<sequence>MAVHNTYNDTINRELTRSLQSAIPNARAEACRLPDVPEIALYLLNCDYSSAELTPEQTRRIMDYPAYWSFCWASGQVLARYLLDHPGWVNGRHVLDFGCGSGVVAIAAALAGAAQVTACDLDPDALNATAHNAALNKVQLTLCSDFAHVTAPIDLIVVADVLYDAANLGWLSRFLQKAPEVLIADSRVKDFSAPNYAWIDRRRSRTWPDLDEFDEFREVNLYRGRATSVPATAT</sequence>
<dbReference type="Gene3D" id="3.40.50.150">
    <property type="entry name" value="Vaccinia Virus protein VP39"/>
    <property type="match status" value="1"/>
</dbReference>
<dbReference type="SUPFAM" id="SSF53335">
    <property type="entry name" value="S-adenosyl-L-methionine-dependent methyltransferases"/>
    <property type="match status" value="1"/>
</dbReference>
<evidence type="ECO:0000256" key="1">
    <source>
        <dbReference type="ARBA" id="ARBA00022603"/>
    </source>
</evidence>
<dbReference type="Pfam" id="PF06325">
    <property type="entry name" value="PrmA"/>
    <property type="match status" value="1"/>
</dbReference>
<evidence type="ECO:0000313" key="4">
    <source>
        <dbReference type="Proteomes" id="UP000256763"/>
    </source>
</evidence>
<dbReference type="Proteomes" id="UP000256763">
    <property type="component" value="Unassembled WGS sequence"/>
</dbReference>
<dbReference type="InterPro" id="IPR050078">
    <property type="entry name" value="Ribosomal_L11_MeTrfase_PrmA"/>
</dbReference>
<dbReference type="PANTHER" id="PTHR43648:SF1">
    <property type="entry name" value="ELECTRON TRANSFER FLAVOPROTEIN BETA SUBUNIT LYSINE METHYLTRANSFERASE"/>
    <property type="match status" value="1"/>
</dbReference>
<reference evidence="4" key="1">
    <citation type="submission" date="2017-05" db="EMBL/GenBank/DDBJ databases">
        <authorList>
            <person name="Sharma S."/>
            <person name="Sidhu C."/>
            <person name="Pinnaka A.K."/>
        </authorList>
    </citation>
    <scope>NUCLEOTIDE SEQUENCE [LARGE SCALE GENOMIC DNA]</scope>
    <source>
        <strain evidence="4">AK93</strain>
    </source>
</reference>
<evidence type="ECO:0000256" key="2">
    <source>
        <dbReference type="ARBA" id="ARBA00022679"/>
    </source>
</evidence>